<keyword evidence="4 10" id="KW-0133">Cell shape</keyword>
<feature type="transmembrane region" description="Helical" evidence="10">
    <location>
        <begin position="129"/>
        <end position="146"/>
    </location>
</feature>
<dbReference type="CDD" id="cd13123">
    <property type="entry name" value="MATE_MurJ_like"/>
    <property type="match status" value="1"/>
</dbReference>
<name>A0A8J6YY29_9PROT</name>
<dbReference type="EMBL" id="JACZHT010000007">
    <property type="protein sequence ID" value="MBE1237797.1"/>
    <property type="molecule type" value="Genomic_DNA"/>
</dbReference>
<dbReference type="HAMAP" id="MF_02078">
    <property type="entry name" value="MurJ_MviN"/>
    <property type="match status" value="1"/>
</dbReference>
<evidence type="ECO:0000313" key="12">
    <source>
        <dbReference type="EMBL" id="MBE1237797.1"/>
    </source>
</evidence>
<dbReference type="PIRSF" id="PIRSF002869">
    <property type="entry name" value="MviN"/>
    <property type="match status" value="1"/>
</dbReference>
<evidence type="ECO:0000313" key="13">
    <source>
        <dbReference type="Proteomes" id="UP000631034"/>
    </source>
</evidence>
<keyword evidence="6 10" id="KW-1133">Transmembrane helix</keyword>
<evidence type="ECO:0000256" key="4">
    <source>
        <dbReference type="ARBA" id="ARBA00022960"/>
    </source>
</evidence>
<dbReference type="GO" id="GO:0008360">
    <property type="term" value="P:regulation of cell shape"/>
    <property type="evidence" value="ECO:0007669"/>
    <property type="project" value="UniProtKB-UniRule"/>
</dbReference>
<dbReference type="InterPro" id="IPR004268">
    <property type="entry name" value="MurJ"/>
</dbReference>
<evidence type="ECO:0000256" key="7">
    <source>
        <dbReference type="ARBA" id="ARBA00023136"/>
    </source>
</evidence>
<evidence type="ECO:0000256" key="1">
    <source>
        <dbReference type="ARBA" id="ARBA00004651"/>
    </source>
</evidence>
<keyword evidence="10 11" id="KW-0813">Transport</keyword>
<organism evidence="12 13">
    <name type="scientific">Phaeovibrio sulfidiphilus</name>
    <dbReference type="NCBI Taxonomy" id="1220600"/>
    <lineage>
        <taxon>Bacteria</taxon>
        <taxon>Pseudomonadati</taxon>
        <taxon>Pseudomonadota</taxon>
        <taxon>Alphaproteobacteria</taxon>
        <taxon>Rhodospirillales</taxon>
        <taxon>Rhodospirillaceae</taxon>
        <taxon>Phaeovibrio</taxon>
    </lineage>
</organism>
<feature type="transmembrane region" description="Helical" evidence="10">
    <location>
        <begin position="434"/>
        <end position="454"/>
    </location>
</feature>
<comment type="pathway">
    <text evidence="10">Cell wall biogenesis; peptidoglycan biosynthesis.</text>
</comment>
<dbReference type="NCBIfam" id="TIGR01695">
    <property type="entry name" value="murJ_mviN"/>
    <property type="match status" value="1"/>
</dbReference>
<dbReference type="UniPathway" id="UPA00219"/>
<feature type="transmembrane region" description="Helical" evidence="10">
    <location>
        <begin position="158"/>
        <end position="181"/>
    </location>
</feature>
<keyword evidence="5 10" id="KW-0573">Peptidoglycan synthesis</keyword>
<dbReference type="Proteomes" id="UP000631034">
    <property type="component" value="Unassembled WGS sequence"/>
</dbReference>
<evidence type="ECO:0000256" key="6">
    <source>
        <dbReference type="ARBA" id="ARBA00022989"/>
    </source>
</evidence>
<evidence type="ECO:0000256" key="10">
    <source>
        <dbReference type="HAMAP-Rule" id="MF_02078"/>
    </source>
</evidence>
<comment type="subcellular location">
    <subcellularLocation>
        <location evidence="10">Cell inner membrane</location>
        <topology evidence="10">Multi-pass membrane protein</topology>
    </subcellularLocation>
    <subcellularLocation>
        <location evidence="1">Cell membrane</location>
        <topology evidence="1">Multi-pass membrane protein</topology>
    </subcellularLocation>
</comment>
<evidence type="ECO:0000256" key="11">
    <source>
        <dbReference type="PIRNR" id="PIRNR002869"/>
    </source>
</evidence>
<dbReference type="GO" id="GO:0071555">
    <property type="term" value="P:cell wall organization"/>
    <property type="evidence" value="ECO:0007669"/>
    <property type="project" value="UniProtKB-UniRule"/>
</dbReference>
<comment type="similarity">
    <text evidence="9 10 11">Belongs to the MurJ/MviN family.</text>
</comment>
<sequence length="549" mass="57549">MNLLRAISTVGSFTLLSRIAGFVRDILIARFLGTTMVADAFFVAFRFPNLFRSLFAEGAFSAAFVPLFAGTLETEGHAQARAFAREALSMLLFILVVFVGLVELGMPWIMPVLAPGFSDAPGKMELATAFAHIAFPYLLFISLASLQSGILNSLGKFAAAASAPILFNVTLVTSLLVTATLTGGGDGAGILSAVSSAEGASAPGTDATEAMGYALSWGVFTAGVLQFLWLAFYCWREGFPVRISLPRATPRTLKLLGRALPVAFGSSIYQINLVIGTLLASLVADGAVSYLYYADRVTQLPLGVIGVAVSVALLPLLTRQLKAGHLDSARWSQNRAMEIGLLLTLPAAAALMCIASPIIGALFERGEFSPADTAKTAAAMVAFASGLPAFVLVKILTPSFYAREDTLTPVLIAAGALVANVAMNLVFMQIWGHVGIALATSLASWLNATILCVVLLRRGLFRPDPRLMGKIPRILAATALMAGALWGVGALLAQYGPADSGTARMIHLLVLVGAGGGAYLAGAVLLRATTAAELKDAFRRQALPETKAP</sequence>
<keyword evidence="10 11" id="KW-0961">Cell wall biogenesis/degradation</keyword>
<comment type="function">
    <text evidence="8 10 11">Involved in peptidoglycan biosynthesis. Transports lipid-linked peptidoglycan precursors from the inner to the outer leaflet of the cytoplasmic membrane.</text>
</comment>
<dbReference type="PANTHER" id="PTHR47019:SF1">
    <property type="entry name" value="LIPID II FLIPPASE MURJ"/>
    <property type="match status" value="1"/>
</dbReference>
<dbReference type="GO" id="GO:0005886">
    <property type="term" value="C:plasma membrane"/>
    <property type="evidence" value="ECO:0007669"/>
    <property type="project" value="UniProtKB-SubCell"/>
</dbReference>
<evidence type="ECO:0000256" key="3">
    <source>
        <dbReference type="ARBA" id="ARBA00022692"/>
    </source>
</evidence>
<feature type="transmembrane region" description="Helical" evidence="10">
    <location>
        <begin position="375"/>
        <end position="395"/>
    </location>
</feature>
<dbReference type="GO" id="GO:0015648">
    <property type="term" value="F:lipid-linked peptidoglycan transporter activity"/>
    <property type="evidence" value="ECO:0007669"/>
    <property type="project" value="UniProtKB-UniRule"/>
</dbReference>
<evidence type="ECO:0000256" key="5">
    <source>
        <dbReference type="ARBA" id="ARBA00022984"/>
    </source>
</evidence>
<comment type="caution">
    <text evidence="12">The sequence shown here is derived from an EMBL/GenBank/DDBJ whole genome shotgun (WGS) entry which is preliminary data.</text>
</comment>
<feature type="transmembrane region" description="Helical" evidence="10">
    <location>
        <begin position="474"/>
        <end position="493"/>
    </location>
</feature>
<feature type="transmembrane region" description="Helical" evidence="10">
    <location>
        <begin position="90"/>
        <end position="109"/>
    </location>
</feature>
<feature type="transmembrane region" description="Helical" evidence="10">
    <location>
        <begin position="505"/>
        <end position="526"/>
    </location>
</feature>
<dbReference type="RefSeq" id="WP_192534809.1">
    <property type="nucleotide sequence ID" value="NZ_JACZHT010000007.1"/>
</dbReference>
<feature type="transmembrane region" description="Helical" evidence="10">
    <location>
        <begin position="255"/>
        <end position="280"/>
    </location>
</feature>
<keyword evidence="13" id="KW-1185">Reference proteome</keyword>
<keyword evidence="3 10" id="KW-0812">Transmembrane</keyword>
<keyword evidence="10" id="KW-0997">Cell inner membrane</keyword>
<feature type="transmembrane region" description="Helical" evidence="10">
    <location>
        <begin position="51"/>
        <end position="69"/>
    </location>
</feature>
<evidence type="ECO:0000256" key="8">
    <source>
        <dbReference type="ARBA" id="ARBA00060041"/>
    </source>
</evidence>
<keyword evidence="2 10" id="KW-1003">Cell membrane</keyword>
<feature type="transmembrane region" description="Helical" evidence="10">
    <location>
        <begin position="407"/>
        <end position="428"/>
    </location>
</feature>
<evidence type="ECO:0000256" key="2">
    <source>
        <dbReference type="ARBA" id="ARBA00022475"/>
    </source>
</evidence>
<proteinExistence type="inferred from homology"/>
<dbReference type="AlphaFoldDB" id="A0A8J6YY29"/>
<dbReference type="InterPro" id="IPR051050">
    <property type="entry name" value="Lipid_II_flippase_MurJ/MviN"/>
</dbReference>
<gene>
    <name evidence="10 12" type="primary">murJ</name>
    <name evidence="12" type="ORF">IHV25_09075</name>
</gene>
<evidence type="ECO:0000256" key="9">
    <source>
        <dbReference type="ARBA" id="ARBA00061532"/>
    </source>
</evidence>
<dbReference type="GO" id="GO:0034204">
    <property type="term" value="P:lipid translocation"/>
    <property type="evidence" value="ECO:0007669"/>
    <property type="project" value="TreeGrafter"/>
</dbReference>
<dbReference type="PRINTS" id="PR01806">
    <property type="entry name" value="VIRFACTRMVIN"/>
</dbReference>
<dbReference type="PANTHER" id="PTHR47019">
    <property type="entry name" value="LIPID II FLIPPASE MURJ"/>
    <property type="match status" value="1"/>
</dbReference>
<feature type="transmembrane region" description="Helical" evidence="10">
    <location>
        <begin position="27"/>
        <end position="45"/>
    </location>
</feature>
<dbReference type="Pfam" id="PF03023">
    <property type="entry name" value="MurJ"/>
    <property type="match status" value="1"/>
</dbReference>
<protein>
    <recommendedName>
        <fullName evidence="10">Probable lipid II flippase MurJ</fullName>
    </recommendedName>
</protein>
<reference evidence="12" key="1">
    <citation type="submission" date="2020-10" db="EMBL/GenBank/DDBJ databases">
        <title>Genome sequence of the unusual species of purple photosynthetic bacteria, Phaeovibrio sulfidiphilus DSM 23193, type strain.</title>
        <authorList>
            <person name="Kyndt J.A."/>
            <person name="Meyer T.E."/>
        </authorList>
    </citation>
    <scope>NUCLEOTIDE SEQUENCE</scope>
    <source>
        <strain evidence="12">DSM 23193</strain>
    </source>
</reference>
<accession>A0A8J6YY29</accession>
<feature type="transmembrane region" description="Helical" evidence="10">
    <location>
        <begin position="300"/>
        <end position="318"/>
    </location>
</feature>
<feature type="transmembrane region" description="Helical" evidence="10">
    <location>
        <begin position="339"/>
        <end position="363"/>
    </location>
</feature>
<dbReference type="GO" id="GO:0009252">
    <property type="term" value="P:peptidoglycan biosynthetic process"/>
    <property type="evidence" value="ECO:0007669"/>
    <property type="project" value="UniProtKB-UniRule"/>
</dbReference>
<feature type="transmembrane region" description="Helical" evidence="10">
    <location>
        <begin position="214"/>
        <end position="235"/>
    </location>
</feature>
<keyword evidence="7 10" id="KW-0472">Membrane</keyword>